<feature type="region of interest" description="Disordered" evidence="1">
    <location>
        <begin position="94"/>
        <end position="117"/>
    </location>
</feature>
<feature type="domain" description="DUF6598" evidence="2">
    <location>
        <begin position="171"/>
        <end position="237"/>
    </location>
</feature>
<proteinExistence type="predicted"/>
<dbReference type="Pfam" id="PF20241">
    <property type="entry name" value="DUF6598"/>
    <property type="match status" value="1"/>
</dbReference>
<accession>A0AAD8VN52</accession>
<dbReference type="PANTHER" id="PTHR33065">
    <property type="entry name" value="OS07G0486400 PROTEIN"/>
    <property type="match status" value="1"/>
</dbReference>
<dbReference type="EMBL" id="JAUUTY010000007">
    <property type="protein sequence ID" value="KAK1612814.1"/>
    <property type="molecule type" value="Genomic_DNA"/>
</dbReference>
<protein>
    <recommendedName>
        <fullName evidence="2">DUF6598 domain-containing protein</fullName>
    </recommendedName>
</protein>
<evidence type="ECO:0000259" key="2">
    <source>
        <dbReference type="Pfam" id="PF20241"/>
    </source>
</evidence>
<dbReference type="InterPro" id="IPR046533">
    <property type="entry name" value="DUF6598"/>
</dbReference>
<evidence type="ECO:0000256" key="1">
    <source>
        <dbReference type="SAM" id="MobiDB-lite"/>
    </source>
</evidence>
<dbReference type="AlphaFoldDB" id="A0AAD8VN52"/>
<keyword evidence="4" id="KW-1185">Reference proteome</keyword>
<comment type="caution">
    <text evidence="3">The sequence shown here is derived from an EMBL/GenBank/DDBJ whole genome shotgun (WGS) entry which is preliminary data.</text>
</comment>
<sequence length="288" mass="31872">MSPPPPIAPMRRLSIASRPQLSSSMAYPRRALPFLAASSNPPVPRSPHQCRRDMAVLSRSLRGDESPRKRGRWRRIWNRYVIPDRPTEIVAVEDDEEDTHRDDEYATNSIEESSSHRDGSIYTGLGYFYWKKYLHVADRGETRLEPMMFTDPTPDCGRYIGDCWRHRPTGMLQIFSIQVAKLPANAGSVELYGYVATRDNLDPLLNYIVNISRDDPVIVEQGSLVPMTGPKRGIEVGIDCTTGETPWADGPAPSAQVSPPSAPSLPTVTVGVPPSAQMASGFARVPSA</sequence>
<name>A0AAD8VN52_LOLMU</name>
<evidence type="ECO:0000313" key="3">
    <source>
        <dbReference type="EMBL" id="KAK1612814.1"/>
    </source>
</evidence>
<gene>
    <name evidence="3" type="ORF">QYE76_036487</name>
</gene>
<evidence type="ECO:0000313" key="4">
    <source>
        <dbReference type="Proteomes" id="UP001231189"/>
    </source>
</evidence>
<dbReference type="PANTHER" id="PTHR33065:SF95">
    <property type="entry name" value="OS07G0646300 PROTEIN"/>
    <property type="match status" value="1"/>
</dbReference>
<organism evidence="3 4">
    <name type="scientific">Lolium multiflorum</name>
    <name type="common">Italian ryegrass</name>
    <name type="synonym">Lolium perenne subsp. multiflorum</name>
    <dbReference type="NCBI Taxonomy" id="4521"/>
    <lineage>
        <taxon>Eukaryota</taxon>
        <taxon>Viridiplantae</taxon>
        <taxon>Streptophyta</taxon>
        <taxon>Embryophyta</taxon>
        <taxon>Tracheophyta</taxon>
        <taxon>Spermatophyta</taxon>
        <taxon>Magnoliopsida</taxon>
        <taxon>Liliopsida</taxon>
        <taxon>Poales</taxon>
        <taxon>Poaceae</taxon>
        <taxon>BOP clade</taxon>
        <taxon>Pooideae</taxon>
        <taxon>Poodae</taxon>
        <taxon>Poeae</taxon>
        <taxon>Poeae Chloroplast Group 2 (Poeae type)</taxon>
        <taxon>Loliodinae</taxon>
        <taxon>Loliinae</taxon>
        <taxon>Lolium</taxon>
    </lineage>
</organism>
<reference evidence="3" key="1">
    <citation type="submission" date="2023-07" db="EMBL/GenBank/DDBJ databases">
        <title>A chromosome-level genome assembly of Lolium multiflorum.</title>
        <authorList>
            <person name="Chen Y."/>
            <person name="Copetti D."/>
            <person name="Kolliker R."/>
            <person name="Studer B."/>
        </authorList>
    </citation>
    <scope>NUCLEOTIDE SEQUENCE</scope>
    <source>
        <strain evidence="3">02402/16</strain>
        <tissue evidence="3">Leaf</tissue>
    </source>
</reference>
<dbReference type="Proteomes" id="UP001231189">
    <property type="component" value="Unassembled WGS sequence"/>
</dbReference>
<feature type="region of interest" description="Disordered" evidence="1">
    <location>
        <begin position="244"/>
        <end position="270"/>
    </location>
</feature>